<reference evidence="2 3" key="1">
    <citation type="submission" date="2018-02" db="EMBL/GenBank/DDBJ databases">
        <title>Insights into the biology of acidophilic members of the Acidiferrobacteraceae family derived from comparative genomic analyses.</title>
        <authorList>
            <person name="Issotta F."/>
            <person name="Thyssen C."/>
            <person name="Mena C."/>
            <person name="Moya A."/>
            <person name="Bellenberg S."/>
            <person name="Sproer C."/>
            <person name="Covarrubias P.C."/>
            <person name="Sand W."/>
            <person name="Quatrini R."/>
            <person name="Vera M."/>
        </authorList>
    </citation>
    <scope>NUCLEOTIDE SEQUENCE [LARGE SCALE GENOMIC DNA]</scope>
    <source>
        <strain evidence="3">m-1</strain>
    </source>
</reference>
<protein>
    <submittedName>
        <fullName evidence="2">Uncharacterized protein</fullName>
    </submittedName>
</protein>
<name>A0A368HLR6_9GAMM</name>
<accession>A0A368HLR6</accession>
<gene>
    <name evidence="2" type="ORF">C4900_05910</name>
</gene>
<dbReference type="EMBL" id="PSYR01000001">
    <property type="protein sequence ID" value="RCN59240.1"/>
    <property type="molecule type" value="Genomic_DNA"/>
</dbReference>
<keyword evidence="3" id="KW-1185">Reference proteome</keyword>
<dbReference type="RefSeq" id="WP_114282576.1">
    <property type="nucleotide sequence ID" value="NZ_PSYR01000001.1"/>
</dbReference>
<evidence type="ECO:0000256" key="1">
    <source>
        <dbReference type="SAM" id="MobiDB-lite"/>
    </source>
</evidence>
<proteinExistence type="predicted"/>
<evidence type="ECO:0000313" key="2">
    <source>
        <dbReference type="EMBL" id="RCN59240.1"/>
    </source>
</evidence>
<dbReference type="AlphaFoldDB" id="A0A368HLR6"/>
<organism evidence="2 3">
    <name type="scientific">Acidiferrobacter thiooxydans</name>
    <dbReference type="NCBI Taxonomy" id="163359"/>
    <lineage>
        <taxon>Bacteria</taxon>
        <taxon>Pseudomonadati</taxon>
        <taxon>Pseudomonadota</taxon>
        <taxon>Gammaproteobacteria</taxon>
        <taxon>Acidiferrobacterales</taxon>
        <taxon>Acidiferrobacteraceae</taxon>
        <taxon>Acidiferrobacter</taxon>
    </lineage>
</organism>
<evidence type="ECO:0000313" key="3">
    <source>
        <dbReference type="Proteomes" id="UP000253250"/>
    </source>
</evidence>
<comment type="caution">
    <text evidence="2">The sequence shown here is derived from an EMBL/GenBank/DDBJ whole genome shotgun (WGS) entry which is preliminary data.</text>
</comment>
<dbReference type="Proteomes" id="UP000253250">
    <property type="component" value="Unassembled WGS sequence"/>
</dbReference>
<feature type="region of interest" description="Disordered" evidence="1">
    <location>
        <begin position="50"/>
        <end position="70"/>
    </location>
</feature>
<sequence>MPPIPFLPWGFDLSDPGAKGALYDSQATGRLVGIDLGWGPGDPLSKLRPWLQKHHPGQKPVPEVYRHREA</sequence>